<keyword evidence="3" id="KW-1185">Reference proteome</keyword>
<comment type="caution">
    <text evidence="2">The sequence shown here is derived from an EMBL/GenBank/DDBJ whole genome shotgun (WGS) entry which is preliminary data.</text>
</comment>
<protein>
    <submittedName>
        <fullName evidence="2">Amidohydrolase</fullName>
    </submittedName>
</protein>
<gene>
    <name evidence="2" type="ORF">GCM10012275_59910</name>
</gene>
<dbReference type="Pfam" id="PF01979">
    <property type="entry name" value="Amidohydro_1"/>
    <property type="match status" value="1"/>
</dbReference>
<reference evidence="2" key="2">
    <citation type="submission" date="2020-09" db="EMBL/GenBank/DDBJ databases">
        <authorList>
            <person name="Sun Q."/>
            <person name="Zhou Y."/>
        </authorList>
    </citation>
    <scope>NUCLEOTIDE SEQUENCE</scope>
    <source>
        <strain evidence="2">CGMCC 4.5737</strain>
    </source>
</reference>
<dbReference type="Gene3D" id="2.30.40.10">
    <property type="entry name" value="Urease, subunit C, domain 1"/>
    <property type="match status" value="1"/>
</dbReference>
<dbReference type="SUPFAM" id="SSF51556">
    <property type="entry name" value="Metallo-dependent hydrolases"/>
    <property type="match status" value="1"/>
</dbReference>
<reference evidence="2" key="1">
    <citation type="journal article" date="2014" name="Int. J. Syst. Evol. Microbiol.">
        <title>Complete genome sequence of Corynebacterium casei LMG S-19264T (=DSM 44701T), isolated from a smear-ripened cheese.</title>
        <authorList>
            <consortium name="US DOE Joint Genome Institute (JGI-PGF)"/>
            <person name="Walter F."/>
            <person name="Albersmeier A."/>
            <person name="Kalinowski J."/>
            <person name="Ruckert C."/>
        </authorList>
    </citation>
    <scope>NUCLEOTIDE SEQUENCE</scope>
    <source>
        <strain evidence="2">CGMCC 4.5737</strain>
    </source>
</reference>
<evidence type="ECO:0000313" key="2">
    <source>
        <dbReference type="EMBL" id="GGM81271.1"/>
    </source>
</evidence>
<feature type="domain" description="Amidohydrolase-related" evidence="1">
    <location>
        <begin position="61"/>
        <end position="395"/>
    </location>
</feature>
<dbReference type="InterPro" id="IPR057744">
    <property type="entry name" value="OTAase-like"/>
</dbReference>
<dbReference type="PANTHER" id="PTHR43135">
    <property type="entry name" value="ALPHA-D-RIBOSE 1-METHYLPHOSPHONATE 5-TRIPHOSPHATE DIPHOSPHATASE"/>
    <property type="match status" value="1"/>
</dbReference>
<organism evidence="2 3">
    <name type="scientific">Longimycelium tulufanense</name>
    <dbReference type="NCBI Taxonomy" id="907463"/>
    <lineage>
        <taxon>Bacteria</taxon>
        <taxon>Bacillati</taxon>
        <taxon>Actinomycetota</taxon>
        <taxon>Actinomycetes</taxon>
        <taxon>Pseudonocardiales</taxon>
        <taxon>Pseudonocardiaceae</taxon>
        <taxon>Longimycelium</taxon>
    </lineage>
</organism>
<dbReference type="PANTHER" id="PTHR43135:SF3">
    <property type="entry name" value="ALPHA-D-RIBOSE 1-METHYLPHOSPHONATE 5-TRIPHOSPHATE DIPHOSPHATASE"/>
    <property type="match status" value="1"/>
</dbReference>
<accession>A0A8J3CKL7</accession>
<evidence type="ECO:0000259" key="1">
    <source>
        <dbReference type="Pfam" id="PF01979"/>
    </source>
</evidence>
<dbReference type="InterPro" id="IPR011059">
    <property type="entry name" value="Metal-dep_hydrolase_composite"/>
</dbReference>
<dbReference type="CDD" id="cd01299">
    <property type="entry name" value="Met_dep_hydrolase_A"/>
    <property type="match status" value="1"/>
</dbReference>
<dbReference type="SUPFAM" id="SSF51338">
    <property type="entry name" value="Composite domain of metallo-dependent hydrolases"/>
    <property type="match status" value="1"/>
</dbReference>
<dbReference type="InterPro" id="IPR051781">
    <property type="entry name" value="Metallo-dep_Hydrolase"/>
</dbReference>
<dbReference type="InterPro" id="IPR006680">
    <property type="entry name" value="Amidohydro-rel"/>
</dbReference>
<dbReference type="Gene3D" id="3.20.20.140">
    <property type="entry name" value="Metal-dependent hydrolases"/>
    <property type="match status" value="1"/>
</dbReference>
<proteinExistence type="predicted"/>
<evidence type="ECO:0000313" key="3">
    <source>
        <dbReference type="Proteomes" id="UP000637578"/>
    </source>
</evidence>
<dbReference type="RefSeq" id="WP_189061787.1">
    <property type="nucleotide sequence ID" value="NZ_BMMK01000051.1"/>
</dbReference>
<dbReference type="InterPro" id="IPR032466">
    <property type="entry name" value="Metal_Hydrolase"/>
</dbReference>
<dbReference type="Proteomes" id="UP000637578">
    <property type="component" value="Unassembled WGS sequence"/>
</dbReference>
<sequence length="412" mass="43900">MISVVDILIEAGQILLGPAGNHLTDAAVLVRGGSIEAVGLRAEIAQHAAADTQVLRAPEATVLPGLINSHVHLAFDAGPDPVGALQDTDDTDLLLGMASRARQLLDAGITTARDLGDRNELAVRLREAIAQGRLPGPRLLTATTPLTPPGGHCWFLGGEVDPDNPHALRERVRRNATAGADVIKVMVSGGQLTPGGAAMGESQFTTNQLRIIVDEARQAGLPVAAHAHGTQAIASAVDANVDTIEHCTWMTPNGRFAPDEDIARRIATHGIAVCAASSQWRRILERLGEDRAAPLLGRLRWMADLGIRLITGTDAGLPGSEFTDIVNALELYEYLGFTHDQTIELATVNSARALGLGTRTGQLTPGYDADLLVVDGDPRHDLHALRRIRLVLTQGRLHIPTGATYRKHHMPE</sequence>
<dbReference type="GO" id="GO:0016810">
    <property type="term" value="F:hydrolase activity, acting on carbon-nitrogen (but not peptide) bonds"/>
    <property type="evidence" value="ECO:0007669"/>
    <property type="project" value="InterPro"/>
</dbReference>
<dbReference type="EMBL" id="BMMK01000051">
    <property type="protein sequence ID" value="GGM81271.1"/>
    <property type="molecule type" value="Genomic_DNA"/>
</dbReference>
<dbReference type="AlphaFoldDB" id="A0A8J3CKL7"/>
<name>A0A8J3CKL7_9PSEU</name>